<proteinExistence type="predicted"/>
<dbReference type="KEGG" id="ibu:IB211_00673c"/>
<keyword evidence="2" id="KW-1185">Reference proteome</keyword>
<dbReference type="Pfam" id="PF11193">
    <property type="entry name" value="DUF2812"/>
    <property type="match status" value="1"/>
</dbReference>
<dbReference type="eggNOG" id="ENOG503257A">
    <property type="taxonomic scope" value="Bacteria"/>
</dbReference>
<gene>
    <name evidence="1" type="ORF">IB211_00673c</name>
</gene>
<dbReference type="EMBL" id="CP011307">
    <property type="protein sequence ID" value="ALP93068.1"/>
    <property type="molecule type" value="Genomic_DNA"/>
</dbReference>
<evidence type="ECO:0000313" key="1">
    <source>
        <dbReference type="EMBL" id="ALP93068.1"/>
    </source>
</evidence>
<protein>
    <recommendedName>
        <fullName evidence="3">DUF2812 domain-containing protein</fullName>
    </recommendedName>
</protein>
<name>A0A0S2W135_9FIRM</name>
<reference evidence="2" key="2">
    <citation type="submission" date="2015-04" db="EMBL/GenBank/DDBJ databases">
        <title>A butyrogenic pathway from the amino acid lysine in a human gut commensal.</title>
        <authorList>
            <person name="de Vos W.M."/>
            <person name="Bui N.T.P."/>
            <person name="Plugge C.M."/>
            <person name="Ritari J."/>
        </authorList>
    </citation>
    <scope>NUCLEOTIDE SEQUENCE [LARGE SCALE GENOMIC DNA]</scope>
    <source>
        <strain evidence="2">AF211</strain>
    </source>
</reference>
<dbReference type="InterPro" id="IPR021359">
    <property type="entry name" value="DUF2812"/>
</dbReference>
<dbReference type="AlphaFoldDB" id="A0A0S2W135"/>
<dbReference type="RefSeq" id="WP_058117090.1">
    <property type="nucleotide sequence ID" value="NZ_CP011307.1"/>
</dbReference>
<accession>A0A0S2W135</accession>
<organism evidence="1 2">
    <name type="scientific">Intestinimonas butyriciproducens</name>
    <dbReference type="NCBI Taxonomy" id="1297617"/>
    <lineage>
        <taxon>Bacteria</taxon>
        <taxon>Bacillati</taxon>
        <taxon>Bacillota</taxon>
        <taxon>Clostridia</taxon>
        <taxon>Eubacteriales</taxon>
        <taxon>Intestinimonas</taxon>
    </lineage>
</organism>
<dbReference type="Proteomes" id="UP000064844">
    <property type="component" value="Chromosome"/>
</dbReference>
<sequence length="379" mass="42729">MHKTERWVLFPYLAMDYKAAEDWLNQQARAGWRVASFDLKGWTVYLLPADRPDIRYCVDLSGEKARNQESYLALCHEAGWGLVETVRSMNVFCTLPGADPAPIQTDPGLERDRFERIYFRKSWLLLLFMLLFPPLLLSLLWLLLEGGDPAFWYSFPLFLLSSPEGVFSALFCALAAAVVLWQLGSMLRYFLRCRAAVRSGGEMPVPSARQARLRGTGEFLLLIAYVLLLVLRLVDMSAPSYPVTYFPEERDSLRSRPVIMAEDVGLPPGEVLGRLEETGSPLLQHISYLDYAGQGIATDSYLSCLEPLARWTALALRHTSELPLAPVELGFDESWSYTGEDGFHILLLRQGKTVSRLSGAVDWTAPALREVLRTRLTST</sequence>
<dbReference type="STRING" id="1297617.IB211_00673c"/>
<evidence type="ECO:0008006" key="3">
    <source>
        <dbReference type="Google" id="ProtNLM"/>
    </source>
</evidence>
<evidence type="ECO:0000313" key="2">
    <source>
        <dbReference type="Proteomes" id="UP000064844"/>
    </source>
</evidence>
<reference evidence="1 2" key="1">
    <citation type="journal article" date="2015" name="Nat. Commun.">
        <title>Production of butyrate from lysine and the Amadori product fructoselysine by a human gut commensal.</title>
        <authorList>
            <person name="Bui T.P."/>
            <person name="Ritari J."/>
            <person name="Boeren S."/>
            <person name="de Waard P."/>
            <person name="Plugge C.M."/>
            <person name="de Vos W.M."/>
        </authorList>
    </citation>
    <scope>NUCLEOTIDE SEQUENCE [LARGE SCALE GENOMIC DNA]</scope>
    <source>
        <strain evidence="1 2">AF211</strain>
    </source>
</reference>